<dbReference type="EMBL" id="FLTS01000001">
    <property type="protein sequence ID" value="SBV36021.1"/>
    <property type="molecule type" value="Genomic_DNA"/>
</dbReference>
<protein>
    <recommendedName>
        <fullName evidence="2">TIGR02453 family protein</fullName>
    </recommendedName>
</protein>
<dbReference type="PANTHER" id="PTHR36452">
    <property type="entry name" value="CHROMOSOME 12, WHOLE GENOME SHOTGUN SEQUENCE"/>
    <property type="match status" value="1"/>
</dbReference>
<dbReference type="Pfam" id="PF09365">
    <property type="entry name" value="DUF2461"/>
    <property type="match status" value="1"/>
</dbReference>
<dbReference type="NCBIfam" id="TIGR02453">
    <property type="entry name" value="TIGR02453 family protein"/>
    <property type="match status" value="1"/>
</dbReference>
<name>A0A1Y5Q1A5_9GAMM</name>
<dbReference type="AlphaFoldDB" id="A0A1Y5Q1A5"/>
<organism evidence="1">
    <name type="scientific">uncultured Stenotrophomonas sp</name>
    <dbReference type="NCBI Taxonomy" id="165438"/>
    <lineage>
        <taxon>Bacteria</taxon>
        <taxon>Pseudomonadati</taxon>
        <taxon>Pseudomonadota</taxon>
        <taxon>Gammaproteobacteria</taxon>
        <taxon>Lysobacterales</taxon>
        <taxon>Lysobacteraceae</taxon>
        <taxon>Stenotrophomonas</taxon>
        <taxon>environmental samples</taxon>
    </lineage>
</organism>
<proteinExistence type="predicted"/>
<evidence type="ECO:0008006" key="2">
    <source>
        <dbReference type="Google" id="ProtNLM"/>
    </source>
</evidence>
<dbReference type="PIRSF" id="PIRSF028451">
    <property type="entry name" value="UCP028451"/>
    <property type="match status" value="1"/>
</dbReference>
<evidence type="ECO:0000313" key="1">
    <source>
        <dbReference type="EMBL" id="SBV36021.1"/>
    </source>
</evidence>
<sequence length="228" mass="26697">MSQYFSDASFKFLRNLDRHNDKPWFAEHKHEYEEHVRQPFLRLIADLQPDLAQVSTHYLADPRTVGGSLYRIYRDTRYSSDKAPYKPWQGARLYHERRKQVPAPSFYVHLQPGASFIGAGLWHQEPDIQRRVRQFIFDNPGTWKATAHAPALRRRYGFEDSEMLVRPPRGFPADFEFIDDLRHRNWVLLRHVDDAGMASPRLRQTIAADLAALGPFVDYLCAALDLEF</sequence>
<dbReference type="PANTHER" id="PTHR36452:SF1">
    <property type="entry name" value="DUF2461 DOMAIN-CONTAINING PROTEIN"/>
    <property type="match status" value="1"/>
</dbReference>
<gene>
    <name evidence="1" type="ORF">STPYR_10951</name>
</gene>
<dbReference type="InterPro" id="IPR012808">
    <property type="entry name" value="CHP02453"/>
</dbReference>
<dbReference type="InterPro" id="IPR015996">
    <property type="entry name" value="UCP028451"/>
</dbReference>
<reference evidence="1" key="1">
    <citation type="submission" date="2016-03" db="EMBL/GenBank/DDBJ databases">
        <authorList>
            <person name="Ploux O."/>
        </authorList>
    </citation>
    <scope>NUCLEOTIDE SEQUENCE</scope>
    <source>
        <strain evidence="1">UC10</strain>
    </source>
</reference>
<accession>A0A1Y5Q1A5</accession>